<name>A0ABR4CKP1_9HELO</name>
<dbReference type="Proteomes" id="UP001595075">
    <property type="component" value="Unassembled WGS sequence"/>
</dbReference>
<comment type="caution">
    <text evidence="1">The sequence shown here is derived from an EMBL/GenBank/DDBJ whole genome shotgun (WGS) entry which is preliminary data.</text>
</comment>
<accession>A0ABR4CKP1</accession>
<protein>
    <submittedName>
        <fullName evidence="1">Uncharacterized protein</fullName>
    </submittedName>
</protein>
<reference evidence="1 2" key="1">
    <citation type="journal article" date="2024" name="Commun. Biol.">
        <title>Comparative genomic analysis of thermophilic fungi reveals convergent evolutionary adaptations and gene losses.</title>
        <authorList>
            <person name="Steindorff A.S."/>
            <person name="Aguilar-Pontes M.V."/>
            <person name="Robinson A.J."/>
            <person name="Andreopoulos B."/>
            <person name="LaButti K."/>
            <person name="Kuo A."/>
            <person name="Mondo S."/>
            <person name="Riley R."/>
            <person name="Otillar R."/>
            <person name="Haridas S."/>
            <person name="Lipzen A."/>
            <person name="Grimwood J."/>
            <person name="Schmutz J."/>
            <person name="Clum A."/>
            <person name="Reid I.D."/>
            <person name="Moisan M.C."/>
            <person name="Butler G."/>
            <person name="Nguyen T.T.M."/>
            <person name="Dewar K."/>
            <person name="Conant G."/>
            <person name="Drula E."/>
            <person name="Henrissat B."/>
            <person name="Hansel C."/>
            <person name="Singer S."/>
            <person name="Hutchinson M.I."/>
            <person name="de Vries R.P."/>
            <person name="Natvig D.O."/>
            <person name="Powell A.J."/>
            <person name="Tsang A."/>
            <person name="Grigoriev I.V."/>
        </authorList>
    </citation>
    <scope>NUCLEOTIDE SEQUENCE [LARGE SCALE GENOMIC DNA]</scope>
    <source>
        <strain evidence="1 2">CBS 494.80</strain>
    </source>
</reference>
<gene>
    <name evidence="1" type="ORF">VTL71DRAFT_14747</name>
</gene>
<evidence type="ECO:0000313" key="1">
    <source>
        <dbReference type="EMBL" id="KAL2070067.1"/>
    </source>
</evidence>
<sequence>MPFLRANNLAVKNRAFLATFANRNATPKLLKRRARAERKFKDKKRAVRRAHGRHAARALEQENQRLIDIVNGDTIPNRAEAIHILKKLISGLPDDFHGYTRSELRALAPVLVLITQIEGKGDYYVLTDIDLKMFLKKVSENGWNGGSFPQPTSVLPEVPVHSKLKYGVCKHDLPMSEARKLQERKDQQATLARGQPWVAPVFHQDKAWRLQGANIYVHMNCRQTLPSFEIKDEKRSMVAERDVQPDHDDETVFIDLVIARDTAENRRTITGNTDILVRACQYIIYARRHPGRVTDEQAVTAPADPPTFESLKMYQPHYQVDILTRFVARLNTALDDLDAGAQLHQNRFMNEAVPRSTRNLLGKLIDGF</sequence>
<evidence type="ECO:0000313" key="2">
    <source>
        <dbReference type="Proteomes" id="UP001595075"/>
    </source>
</evidence>
<proteinExistence type="predicted"/>
<keyword evidence="2" id="KW-1185">Reference proteome</keyword>
<dbReference type="EMBL" id="JAZHXI010000007">
    <property type="protein sequence ID" value="KAL2070067.1"/>
    <property type="molecule type" value="Genomic_DNA"/>
</dbReference>
<organism evidence="1 2">
    <name type="scientific">Oculimacula yallundae</name>
    <dbReference type="NCBI Taxonomy" id="86028"/>
    <lineage>
        <taxon>Eukaryota</taxon>
        <taxon>Fungi</taxon>
        <taxon>Dikarya</taxon>
        <taxon>Ascomycota</taxon>
        <taxon>Pezizomycotina</taxon>
        <taxon>Leotiomycetes</taxon>
        <taxon>Helotiales</taxon>
        <taxon>Ploettnerulaceae</taxon>
        <taxon>Oculimacula</taxon>
    </lineage>
</organism>